<evidence type="ECO:0000256" key="4">
    <source>
        <dbReference type="ARBA" id="ARBA00022827"/>
    </source>
</evidence>
<comment type="similarity">
    <text evidence="2">Belongs to the oxygen-dependent FAD-linked oxidoreductase family.</text>
</comment>
<gene>
    <name evidence="7" type="ORF">DFR67_102187</name>
</gene>
<dbReference type="SUPFAM" id="SSF56176">
    <property type="entry name" value="FAD-binding/transporter-associated domain-like"/>
    <property type="match status" value="1"/>
</dbReference>
<dbReference type="GO" id="GO:0016491">
    <property type="term" value="F:oxidoreductase activity"/>
    <property type="evidence" value="ECO:0007669"/>
    <property type="project" value="UniProtKB-KW"/>
</dbReference>
<dbReference type="Pfam" id="PF01565">
    <property type="entry name" value="FAD_binding_4"/>
    <property type="match status" value="1"/>
</dbReference>
<name>A0A318RUG1_WILLI</name>
<keyword evidence="5" id="KW-0560">Oxidoreductase</keyword>
<accession>A0A318RUG1</accession>
<keyword evidence="8" id="KW-1185">Reference proteome</keyword>
<dbReference type="InterPro" id="IPR006094">
    <property type="entry name" value="Oxid_FAD_bind_N"/>
</dbReference>
<dbReference type="InterPro" id="IPR006093">
    <property type="entry name" value="Oxy_OxRdtase_FAD_BS"/>
</dbReference>
<dbReference type="AlphaFoldDB" id="A0A318RUG1"/>
<dbReference type="EMBL" id="QJSP01000002">
    <property type="protein sequence ID" value="PYE20049.1"/>
    <property type="molecule type" value="Genomic_DNA"/>
</dbReference>
<evidence type="ECO:0000256" key="1">
    <source>
        <dbReference type="ARBA" id="ARBA00001974"/>
    </source>
</evidence>
<dbReference type="Gene3D" id="3.40.462.20">
    <property type="match status" value="1"/>
</dbReference>
<dbReference type="InterPro" id="IPR050416">
    <property type="entry name" value="FAD-linked_Oxidoreductase"/>
</dbReference>
<comment type="cofactor">
    <cofactor evidence="1">
        <name>FAD</name>
        <dbReference type="ChEBI" id="CHEBI:57692"/>
    </cofactor>
</comment>
<dbReference type="Gene3D" id="3.30.43.10">
    <property type="entry name" value="Uridine Diphospho-n-acetylenolpyruvylglucosamine Reductase, domain 2"/>
    <property type="match status" value="1"/>
</dbReference>
<sequence length="466" mass="47740">MTISPPTPENTSADPAADLRAAVAGPVVRPGEPGSERATPFNVAVPINPCAIVFAESAADVAATVRIAERNGLSVGVQSTGHGALPVDQGTILVHTAGLGDLDIDVSARTARVGAGVRWQQVIDAAAPHGLAALAGSAPGVGVIGFLTGGGIGPLVRTVGLSSDHVRSFELVTGQGDILHVSPENHAELFWGLRGGKATLGIVTSVEIDLLPISEIYGGAIYFDGSDAPAVFRAWREWSVGLPEHATTSVAFLQLPPLPDVPPPLAGKLTFAVRYASLAEHAEAEALIAPIRAVAAPLIDIVGPMPYSAMGAIHADPVDPMPVHENGTLLGELGEEAVEALLALAGPGSQSPQIVVEVRLLGGAMSRPAAQRSAFCHRQAAYNLMTVGVLAPPIAEHVAPHAAAVVGAVAPWSVGQLPNFSPGSDPAWLARCYDEDTLAWLSALADQHDPAGVLRVGQVVRAISPA</sequence>
<dbReference type="PROSITE" id="PS51387">
    <property type="entry name" value="FAD_PCMH"/>
    <property type="match status" value="1"/>
</dbReference>
<dbReference type="InterPro" id="IPR016169">
    <property type="entry name" value="FAD-bd_PCMH_sub2"/>
</dbReference>
<evidence type="ECO:0000313" key="8">
    <source>
        <dbReference type="Proteomes" id="UP000247591"/>
    </source>
</evidence>
<evidence type="ECO:0000256" key="5">
    <source>
        <dbReference type="ARBA" id="ARBA00023002"/>
    </source>
</evidence>
<dbReference type="Proteomes" id="UP000247591">
    <property type="component" value="Unassembled WGS sequence"/>
</dbReference>
<dbReference type="Gene3D" id="3.30.465.10">
    <property type="match status" value="1"/>
</dbReference>
<evidence type="ECO:0000256" key="3">
    <source>
        <dbReference type="ARBA" id="ARBA00022630"/>
    </source>
</evidence>
<dbReference type="GO" id="GO:0071949">
    <property type="term" value="F:FAD binding"/>
    <property type="evidence" value="ECO:0007669"/>
    <property type="project" value="InterPro"/>
</dbReference>
<keyword evidence="3" id="KW-0285">Flavoprotein</keyword>
<dbReference type="InterPro" id="IPR036318">
    <property type="entry name" value="FAD-bd_PCMH-like_sf"/>
</dbReference>
<dbReference type="InterPro" id="IPR016167">
    <property type="entry name" value="FAD-bd_PCMH_sub1"/>
</dbReference>
<dbReference type="InterPro" id="IPR016166">
    <property type="entry name" value="FAD-bd_PCMH"/>
</dbReference>
<dbReference type="RefSeq" id="WP_110468072.1">
    <property type="nucleotide sequence ID" value="NZ_QJSP01000002.1"/>
</dbReference>
<evidence type="ECO:0000259" key="6">
    <source>
        <dbReference type="PROSITE" id="PS51387"/>
    </source>
</evidence>
<feature type="domain" description="FAD-binding PCMH-type" evidence="6">
    <location>
        <begin position="45"/>
        <end position="213"/>
    </location>
</feature>
<organism evidence="7 8">
    <name type="scientific">Williamsia limnetica</name>
    <dbReference type="NCBI Taxonomy" id="882452"/>
    <lineage>
        <taxon>Bacteria</taxon>
        <taxon>Bacillati</taxon>
        <taxon>Actinomycetota</taxon>
        <taxon>Actinomycetes</taxon>
        <taxon>Mycobacteriales</taxon>
        <taxon>Nocardiaceae</taxon>
        <taxon>Williamsia</taxon>
    </lineage>
</organism>
<evidence type="ECO:0000313" key="7">
    <source>
        <dbReference type="EMBL" id="PYE20049.1"/>
    </source>
</evidence>
<evidence type="ECO:0000256" key="2">
    <source>
        <dbReference type="ARBA" id="ARBA00005466"/>
    </source>
</evidence>
<protein>
    <submittedName>
        <fullName evidence="7">FAD/FMN-containing dehydrogenase</fullName>
    </submittedName>
</protein>
<dbReference type="PANTHER" id="PTHR42973">
    <property type="entry name" value="BINDING OXIDOREDUCTASE, PUTATIVE (AFU_ORTHOLOGUE AFUA_1G17690)-RELATED"/>
    <property type="match status" value="1"/>
</dbReference>
<keyword evidence="4" id="KW-0274">FAD</keyword>
<dbReference type="PANTHER" id="PTHR42973:SF39">
    <property type="entry name" value="FAD-BINDING PCMH-TYPE DOMAIN-CONTAINING PROTEIN"/>
    <property type="match status" value="1"/>
</dbReference>
<dbReference type="OrthoDB" id="545125at2"/>
<comment type="caution">
    <text evidence="7">The sequence shown here is derived from an EMBL/GenBank/DDBJ whole genome shotgun (WGS) entry which is preliminary data.</text>
</comment>
<proteinExistence type="inferred from homology"/>
<dbReference type="PROSITE" id="PS00862">
    <property type="entry name" value="OX2_COVAL_FAD"/>
    <property type="match status" value="1"/>
</dbReference>
<reference evidence="7 8" key="1">
    <citation type="submission" date="2018-06" db="EMBL/GenBank/DDBJ databases">
        <title>Genomic Encyclopedia of Type Strains, Phase IV (KMG-IV): sequencing the most valuable type-strain genomes for metagenomic binning, comparative biology and taxonomic classification.</title>
        <authorList>
            <person name="Goeker M."/>
        </authorList>
    </citation>
    <scope>NUCLEOTIDE SEQUENCE [LARGE SCALE GENOMIC DNA]</scope>
    <source>
        <strain evidence="7 8">DSM 45521</strain>
    </source>
</reference>